<keyword evidence="1" id="KW-1133">Transmembrane helix</keyword>
<sequence>MTTKTKNPSKIGPTGYWLPFFAVVSGTAPRLVIFFSNLSTFLSARRLDVVIFEGKCGGRRYMRTEKLQRELYFS</sequence>
<feature type="transmembrane region" description="Helical" evidence="1">
    <location>
        <begin position="16"/>
        <end position="36"/>
    </location>
</feature>
<protein>
    <submittedName>
        <fullName evidence="2">Putative ovule protein</fullName>
    </submittedName>
</protein>
<evidence type="ECO:0000313" key="2">
    <source>
        <dbReference type="EMBL" id="JAP13635.1"/>
    </source>
</evidence>
<name>A0A0V0H0C7_SOLCH</name>
<reference evidence="2" key="1">
    <citation type="submission" date="2015-12" db="EMBL/GenBank/DDBJ databases">
        <title>Gene expression during late stages of embryo sac development: a critical building block for successful pollen-pistil interactions.</title>
        <authorList>
            <person name="Liu Y."/>
            <person name="Joly V."/>
            <person name="Sabar M."/>
            <person name="Matton D.P."/>
        </authorList>
    </citation>
    <scope>NUCLEOTIDE SEQUENCE</scope>
</reference>
<organism evidence="2">
    <name type="scientific">Solanum chacoense</name>
    <name type="common">Chaco potato</name>
    <dbReference type="NCBI Taxonomy" id="4108"/>
    <lineage>
        <taxon>Eukaryota</taxon>
        <taxon>Viridiplantae</taxon>
        <taxon>Streptophyta</taxon>
        <taxon>Embryophyta</taxon>
        <taxon>Tracheophyta</taxon>
        <taxon>Spermatophyta</taxon>
        <taxon>Magnoliopsida</taxon>
        <taxon>eudicotyledons</taxon>
        <taxon>Gunneridae</taxon>
        <taxon>Pentapetalae</taxon>
        <taxon>asterids</taxon>
        <taxon>lamiids</taxon>
        <taxon>Solanales</taxon>
        <taxon>Solanaceae</taxon>
        <taxon>Solanoideae</taxon>
        <taxon>Solaneae</taxon>
        <taxon>Solanum</taxon>
    </lineage>
</organism>
<keyword evidence="1" id="KW-0472">Membrane</keyword>
<dbReference type="AlphaFoldDB" id="A0A0V0H0C7"/>
<evidence type="ECO:0000256" key="1">
    <source>
        <dbReference type="SAM" id="Phobius"/>
    </source>
</evidence>
<proteinExistence type="predicted"/>
<dbReference type="EMBL" id="GEDG01027738">
    <property type="protein sequence ID" value="JAP13635.1"/>
    <property type="molecule type" value="Transcribed_RNA"/>
</dbReference>
<accession>A0A0V0H0C7</accession>
<keyword evidence="1" id="KW-0812">Transmembrane</keyword>